<dbReference type="EMBL" id="JBJJXI010000051">
    <property type="protein sequence ID" value="KAL3400486.1"/>
    <property type="molecule type" value="Genomic_DNA"/>
</dbReference>
<dbReference type="Proteomes" id="UP001627154">
    <property type="component" value="Unassembled WGS sequence"/>
</dbReference>
<sequence length="509" mass="59193">MAQAIDDPCEKDSNRFLKVPPKSTRQIYLLFLIPAILNCAVYVVNFSADLVVAVQHFKERNSEWGLITMTFMFIPAFAYFVLTVTRPDWWMTEDDKQNKGGCLWFALQVVKLAAFPLFALYRYAGLIVLSVDATLLTGDKRKKTLETACAPAAIELYFFLQAWFQAAPQAVFQAHLLFNEADTIRTNQSVAVQILCIIMSVIVIAIKITSFQRYESQRMKGRKVPWATWFKKYKTQELENIENKQLLHKPQTKEAQESVKNTEEKQEKVETPPLPPKNIKIIAPPTPLRVTTLTPLAVPDMPAPPRPDSIITVQEEGSIKGSTEKALDKVEDSAFIKINDVQETMKKSSFDYPSEYDTFGNLLCFTWWFLFILARVLSIAIFFKFFSWYLMAVIGVHYVIMISYLFYYSKYSDIMSLLINLWLGLVYIFGIIEYRVRLMYAERWMMFYYTFVISQNIFMTLSWYFYSEWEGLGYFFSFNLIFICMGMCVLSTIFYYTLLKPKGHKVYIT</sequence>
<feature type="transmembrane region" description="Helical" evidence="7">
    <location>
        <begin position="388"/>
        <end position="408"/>
    </location>
</feature>
<keyword evidence="4 7" id="KW-0812">Transmembrane</keyword>
<evidence type="ECO:0000256" key="6">
    <source>
        <dbReference type="ARBA" id="ARBA00023136"/>
    </source>
</evidence>
<evidence type="ECO:0000313" key="10">
    <source>
        <dbReference type="Proteomes" id="UP001627154"/>
    </source>
</evidence>
<dbReference type="PANTHER" id="PTHR16024">
    <property type="entry name" value="XK-RELATED PROTEIN"/>
    <property type="match status" value="1"/>
</dbReference>
<keyword evidence="5 7" id="KW-1133">Transmembrane helix</keyword>
<organism evidence="9 10">
    <name type="scientific">Trichogramma kaykai</name>
    <dbReference type="NCBI Taxonomy" id="54128"/>
    <lineage>
        <taxon>Eukaryota</taxon>
        <taxon>Metazoa</taxon>
        <taxon>Ecdysozoa</taxon>
        <taxon>Arthropoda</taxon>
        <taxon>Hexapoda</taxon>
        <taxon>Insecta</taxon>
        <taxon>Pterygota</taxon>
        <taxon>Neoptera</taxon>
        <taxon>Endopterygota</taxon>
        <taxon>Hymenoptera</taxon>
        <taxon>Apocrita</taxon>
        <taxon>Proctotrupomorpha</taxon>
        <taxon>Chalcidoidea</taxon>
        <taxon>Trichogrammatidae</taxon>
        <taxon>Trichogramma</taxon>
    </lineage>
</organism>
<gene>
    <name evidence="9" type="ORF">TKK_006339</name>
</gene>
<dbReference type="GO" id="GO:0005886">
    <property type="term" value="C:plasma membrane"/>
    <property type="evidence" value="ECO:0007669"/>
    <property type="project" value="UniProtKB-SubCell"/>
</dbReference>
<feature type="transmembrane region" description="Helical" evidence="7">
    <location>
        <begin position="414"/>
        <end position="434"/>
    </location>
</feature>
<evidence type="ECO:0000256" key="3">
    <source>
        <dbReference type="ARBA" id="ARBA00022475"/>
    </source>
</evidence>
<dbReference type="InterPro" id="IPR050895">
    <property type="entry name" value="XK-related_scramblase"/>
</dbReference>
<keyword evidence="6 7" id="KW-0472">Membrane</keyword>
<proteinExistence type="inferred from homology"/>
<comment type="similarity">
    <text evidence="2 7">Belongs to the XK family.</text>
</comment>
<dbReference type="PANTHER" id="PTHR16024:SF27">
    <property type="entry name" value="XK-RELATED PROTEIN"/>
    <property type="match status" value="1"/>
</dbReference>
<feature type="transmembrane region" description="Helical" evidence="7">
    <location>
        <begin position="472"/>
        <end position="498"/>
    </location>
</feature>
<evidence type="ECO:0000313" key="9">
    <source>
        <dbReference type="EMBL" id="KAL3400486.1"/>
    </source>
</evidence>
<reference evidence="9 10" key="1">
    <citation type="journal article" date="2024" name="bioRxiv">
        <title>A reference genome for Trichogramma kaykai: A tiny desert-dwelling parasitoid wasp with competing sex-ratio distorters.</title>
        <authorList>
            <person name="Culotta J."/>
            <person name="Lindsey A.R."/>
        </authorList>
    </citation>
    <scope>NUCLEOTIDE SEQUENCE [LARGE SCALE GENOMIC DNA]</scope>
    <source>
        <strain evidence="9 10">KSX58</strain>
    </source>
</reference>
<dbReference type="InterPro" id="IPR018629">
    <property type="entry name" value="XK-rel"/>
</dbReference>
<comment type="caution">
    <text evidence="9">The sequence shown here is derived from an EMBL/GenBank/DDBJ whole genome shotgun (WGS) entry which is preliminary data.</text>
</comment>
<feature type="transmembrane region" description="Helical" evidence="7">
    <location>
        <begin position="103"/>
        <end position="124"/>
    </location>
</feature>
<evidence type="ECO:0000256" key="4">
    <source>
        <dbReference type="ARBA" id="ARBA00022692"/>
    </source>
</evidence>
<feature type="transmembrane region" description="Helical" evidence="7">
    <location>
        <begin position="446"/>
        <end position="466"/>
    </location>
</feature>
<feature type="compositionally biased region" description="Basic and acidic residues" evidence="8">
    <location>
        <begin position="251"/>
        <end position="270"/>
    </location>
</feature>
<feature type="region of interest" description="Disordered" evidence="8">
    <location>
        <begin position="246"/>
        <end position="276"/>
    </location>
</feature>
<comment type="subcellular location">
    <subcellularLocation>
        <location evidence="1">Cell membrane</location>
        <topology evidence="1">Multi-pass membrane protein</topology>
    </subcellularLocation>
    <subcellularLocation>
        <location evidence="7">Membrane</location>
        <topology evidence="7">Multi-pass membrane protein</topology>
    </subcellularLocation>
</comment>
<keyword evidence="10" id="KW-1185">Reference proteome</keyword>
<accession>A0ABD2X573</accession>
<feature type="transmembrane region" description="Helical" evidence="7">
    <location>
        <begin position="359"/>
        <end position="383"/>
    </location>
</feature>
<feature type="transmembrane region" description="Helical" evidence="7">
    <location>
        <begin position="190"/>
        <end position="209"/>
    </location>
</feature>
<dbReference type="AlphaFoldDB" id="A0ABD2X573"/>
<dbReference type="Pfam" id="PF09815">
    <property type="entry name" value="XK-related"/>
    <property type="match status" value="2"/>
</dbReference>
<evidence type="ECO:0000256" key="5">
    <source>
        <dbReference type="ARBA" id="ARBA00022989"/>
    </source>
</evidence>
<protein>
    <recommendedName>
        <fullName evidence="7">XK-related protein</fullName>
    </recommendedName>
</protein>
<evidence type="ECO:0000256" key="8">
    <source>
        <dbReference type="SAM" id="MobiDB-lite"/>
    </source>
</evidence>
<name>A0ABD2X573_9HYME</name>
<feature type="transmembrane region" description="Helical" evidence="7">
    <location>
        <begin position="27"/>
        <end position="44"/>
    </location>
</feature>
<evidence type="ECO:0000256" key="1">
    <source>
        <dbReference type="ARBA" id="ARBA00004651"/>
    </source>
</evidence>
<feature type="transmembrane region" description="Helical" evidence="7">
    <location>
        <begin position="64"/>
        <end position="82"/>
    </location>
</feature>
<evidence type="ECO:0000256" key="2">
    <source>
        <dbReference type="ARBA" id="ARBA00008789"/>
    </source>
</evidence>
<evidence type="ECO:0000256" key="7">
    <source>
        <dbReference type="RuleBase" id="RU910716"/>
    </source>
</evidence>
<keyword evidence="3" id="KW-1003">Cell membrane</keyword>